<evidence type="ECO:0000313" key="2">
    <source>
        <dbReference type="EMBL" id="KAG5841021.1"/>
    </source>
</evidence>
<feature type="compositionally biased region" description="Basic residues" evidence="1">
    <location>
        <begin position="59"/>
        <end position="68"/>
    </location>
</feature>
<comment type="caution">
    <text evidence="2">The sequence shown here is derived from an EMBL/GenBank/DDBJ whole genome shotgun (WGS) entry which is preliminary data.</text>
</comment>
<feature type="compositionally biased region" description="Polar residues" evidence="1">
    <location>
        <begin position="208"/>
        <end position="226"/>
    </location>
</feature>
<keyword evidence="3" id="KW-1185">Reference proteome</keyword>
<sequence length="356" mass="38615">MSRLAARLTSAPTWRGRGTTWTARSCAVPASPSPAGASGRSPHSPNPQSPRTSLPGRRPALHNHHRPSRFTGSLSPKYQPLFDSHPTHSPKYQPLTDPHPAHSPKYQPLSDPHLALSPKYQSLSEPHLALSPKYQPLFDPHPTHSPKYQSLSDPKNTSPSPTPTRYSPQNTSPRPTPRPQCLPGPNPSLPNTNLSWIPIPHSLRNTSLTPSIHFPQNTTSRWSTPSPHCPPGTLPCVNPSPLSLSSIPAPGRPPAPAPGPHGPGRPCPGLSHLQRAVVGALPRERRRLRRELGRGRPARRIPCRPPGSRPRAPWGPTRRGPGWRVWRPPAERTAGPATSGVLPTPVPGQKEAPVLQ</sequence>
<feature type="compositionally biased region" description="Low complexity" evidence="1">
    <location>
        <begin position="239"/>
        <end position="249"/>
    </location>
</feature>
<name>A0A9D3M1S2_ANGAN</name>
<dbReference type="Proteomes" id="UP001044222">
    <property type="component" value="Chromosome 10"/>
</dbReference>
<dbReference type="EMBL" id="JAFIRN010000010">
    <property type="protein sequence ID" value="KAG5841021.1"/>
    <property type="molecule type" value="Genomic_DNA"/>
</dbReference>
<accession>A0A9D3M1S2</accession>
<reference evidence="2" key="1">
    <citation type="submission" date="2021-01" db="EMBL/GenBank/DDBJ databases">
        <title>A chromosome-scale assembly of European eel, Anguilla anguilla.</title>
        <authorList>
            <person name="Henkel C."/>
            <person name="Jong-Raadsen S.A."/>
            <person name="Dufour S."/>
            <person name="Weltzien F.-A."/>
            <person name="Palstra A.P."/>
            <person name="Pelster B."/>
            <person name="Spaink H.P."/>
            <person name="Van Den Thillart G.E."/>
            <person name="Jansen H."/>
            <person name="Zahm M."/>
            <person name="Klopp C."/>
            <person name="Cedric C."/>
            <person name="Louis A."/>
            <person name="Berthelot C."/>
            <person name="Parey E."/>
            <person name="Roest Crollius H."/>
            <person name="Montfort J."/>
            <person name="Robinson-Rechavi M."/>
            <person name="Bucao C."/>
            <person name="Bouchez O."/>
            <person name="Gislard M."/>
            <person name="Lluch J."/>
            <person name="Milhes M."/>
            <person name="Lampietro C."/>
            <person name="Lopez Roques C."/>
            <person name="Donnadieu C."/>
            <person name="Braasch I."/>
            <person name="Desvignes T."/>
            <person name="Postlethwait J."/>
            <person name="Bobe J."/>
            <person name="Guiguen Y."/>
            <person name="Dirks R."/>
        </authorList>
    </citation>
    <scope>NUCLEOTIDE SEQUENCE</scope>
    <source>
        <strain evidence="2">Tag_6206</strain>
        <tissue evidence="2">Liver</tissue>
    </source>
</reference>
<feature type="compositionally biased region" description="Polar residues" evidence="1">
    <location>
        <begin position="146"/>
        <end position="156"/>
    </location>
</feature>
<feature type="compositionally biased region" description="Low complexity" evidence="1">
    <location>
        <begin position="157"/>
        <end position="168"/>
    </location>
</feature>
<evidence type="ECO:0000313" key="3">
    <source>
        <dbReference type="Proteomes" id="UP001044222"/>
    </source>
</evidence>
<protein>
    <submittedName>
        <fullName evidence="2">Uncharacterized protein</fullName>
    </submittedName>
</protein>
<proteinExistence type="predicted"/>
<feature type="region of interest" description="Disordered" evidence="1">
    <location>
        <begin position="284"/>
        <end position="356"/>
    </location>
</feature>
<feature type="compositionally biased region" description="Pro residues" evidence="1">
    <location>
        <begin position="174"/>
        <end position="188"/>
    </location>
</feature>
<evidence type="ECO:0000256" key="1">
    <source>
        <dbReference type="SAM" id="MobiDB-lite"/>
    </source>
</evidence>
<feature type="region of interest" description="Disordered" evidence="1">
    <location>
        <begin position="132"/>
        <end position="193"/>
    </location>
</feature>
<dbReference type="AlphaFoldDB" id="A0A9D3M1S2"/>
<gene>
    <name evidence="2" type="ORF">ANANG_G00195180</name>
</gene>
<organism evidence="2 3">
    <name type="scientific">Anguilla anguilla</name>
    <name type="common">European freshwater eel</name>
    <name type="synonym">Muraena anguilla</name>
    <dbReference type="NCBI Taxonomy" id="7936"/>
    <lineage>
        <taxon>Eukaryota</taxon>
        <taxon>Metazoa</taxon>
        <taxon>Chordata</taxon>
        <taxon>Craniata</taxon>
        <taxon>Vertebrata</taxon>
        <taxon>Euteleostomi</taxon>
        <taxon>Actinopterygii</taxon>
        <taxon>Neopterygii</taxon>
        <taxon>Teleostei</taxon>
        <taxon>Anguilliformes</taxon>
        <taxon>Anguillidae</taxon>
        <taxon>Anguilla</taxon>
    </lineage>
</organism>
<feature type="compositionally biased region" description="Pro residues" evidence="1">
    <location>
        <begin position="250"/>
        <end position="266"/>
    </location>
</feature>
<feature type="compositionally biased region" description="Low complexity" evidence="1">
    <location>
        <begin position="13"/>
        <end position="43"/>
    </location>
</feature>
<feature type="region of interest" description="Disordered" evidence="1">
    <location>
        <begin position="1"/>
        <end position="116"/>
    </location>
</feature>
<feature type="region of interest" description="Disordered" evidence="1">
    <location>
        <begin position="208"/>
        <end position="271"/>
    </location>
</feature>
<feature type="compositionally biased region" description="Low complexity" evidence="1">
    <location>
        <begin position="309"/>
        <end position="328"/>
    </location>
</feature>